<dbReference type="EMBL" id="EF081723">
    <property type="protein sequence ID" value="ABK21105.1"/>
    <property type="molecule type" value="mRNA"/>
</dbReference>
<dbReference type="AlphaFoldDB" id="A9NKE4"/>
<evidence type="ECO:0000313" key="2">
    <source>
        <dbReference type="EMBL" id="ABK21105.1"/>
    </source>
</evidence>
<reference evidence="2" key="1">
    <citation type="journal article" date="2008" name="BMC Genomics">
        <title>A conifer genomics resource of 200,000 spruce (Picea spp.) ESTs and 6,464 high-quality, sequence-finished full-length cDNAs for Sitka spruce (Picea sitchensis).</title>
        <authorList>
            <person name="Ralph S.G."/>
            <person name="Chun H.J."/>
            <person name="Kolosova N."/>
            <person name="Cooper D."/>
            <person name="Oddy C."/>
            <person name="Ritland C.E."/>
            <person name="Kirkpatrick R."/>
            <person name="Moore R."/>
            <person name="Barber S."/>
            <person name="Holt R.A."/>
            <person name="Jones S.J."/>
            <person name="Marra M.A."/>
            <person name="Douglas C.J."/>
            <person name="Ritland K."/>
            <person name="Bohlmann J."/>
        </authorList>
    </citation>
    <scope>NUCLEOTIDE SEQUENCE</scope>
    <source>
        <tissue evidence="2">Green portion of the leader tissue</tissue>
    </source>
</reference>
<evidence type="ECO:0000256" key="1">
    <source>
        <dbReference type="SAM" id="Phobius"/>
    </source>
</evidence>
<organism evidence="2">
    <name type="scientific">Picea sitchensis</name>
    <name type="common">Sitka spruce</name>
    <name type="synonym">Pinus sitchensis</name>
    <dbReference type="NCBI Taxonomy" id="3332"/>
    <lineage>
        <taxon>Eukaryota</taxon>
        <taxon>Viridiplantae</taxon>
        <taxon>Streptophyta</taxon>
        <taxon>Embryophyta</taxon>
        <taxon>Tracheophyta</taxon>
        <taxon>Spermatophyta</taxon>
        <taxon>Pinopsida</taxon>
        <taxon>Pinidae</taxon>
        <taxon>Conifers I</taxon>
        <taxon>Pinales</taxon>
        <taxon>Pinaceae</taxon>
        <taxon>Picea</taxon>
    </lineage>
</organism>
<keyword evidence="1" id="KW-1133">Transmembrane helix</keyword>
<keyword evidence="1" id="KW-0472">Membrane</keyword>
<keyword evidence="1" id="KW-0812">Transmembrane</keyword>
<dbReference type="EMBL" id="EF082213">
    <property type="protein sequence ID" value="ABK21586.1"/>
    <property type="molecule type" value="mRNA"/>
</dbReference>
<sequence length="49" mass="5537">MEMLTLVTFLGGFFGQLSIVVVRFRAILMFTQRLFACFNLPDPQVALLA</sequence>
<accession>A9NKE4</accession>
<name>A9NKE4_PICSI</name>
<proteinExistence type="evidence at transcript level"/>
<feature type="transmembrane region" description="Helical" evidence="1">
    <location>
        <begin position="6"/>
        <end position="24"/>
    </location>
</feature>
<protein>
    <submittedName>
        <fullName evidence="2">Uncharacterized protein</fullName>
    </submittedName>
</protein>